<sequence length="119" mass="12680">MYVSDQEEKVITKAGLAVGDLRQFAELGEFHACAADGVIAAARLITRIEDDLRGKIQQARRDLECADAALTAREAINGHGVLQSTATEIDVLTARRADAYTRLAAACRTAAALLAPART</sequence>
<reference evidence="1" key="1">
    <citation type="submission" date="2023-03" db="EMBL/GenBank/DDBJ databases">
        <title>Actinoallomurus iriomotensis NBRC 103684.</title>
        <authorList>
            <person name="Ichikawa N."/>
            <person name="Sato H."/>
            <person name="Tonouchi N."/>
        </authorList>
    </citation>
    <scope>NUCLEOTIDE SEQUENCE</scope>
    <source>
        <strain evidence="1">NBRC 103684</strain>
    </source>
</reference>
<gene>
    <name evidence="1" type="ORF">Airi02_039770</name>
</gene>
<evidence type="ECO:0000313" key="1">
    <source>
        <dbReference type="EMBL" id="GLY86048.1"/>
    </source>
</evidence>
<name>A0A9W6VUW3_9ACTN</name>
<dbReference type="AlphaFoldDB" id="A0A9W6VUW3"/>
<accession>A0A9W6VUW3</accession>
<organism evidence="1 2">
    <name type="scientific">Actinoallomurus iriomotensis</name>
    <dbReference type="NCBI Taxonomy" id="478107"/>
    <lineage>
        <taxon>Bacteria</taxon>
        <taxon>Bacillati</taxon>
        <taxon>Actinomycetota</taxon>
        <taxon>Actinomycetes</taxon>
        <taxon>Streptosporangiales</taxon>
        <taxon>Thermomonosporaceae</taxon>
        <taxon>Actinoallomurus</taxon>
    </lineage>
</organism>
<dbReference type="EMBL" id="BSTK01000005">
    <property type="protein sequence ID" value="GLY86048.1"/>
    <property type="molecule type" value="Genomic_DNA"/>
</dbReference>
<dbReference type="RefSeq" id="WP_285573537.1">
    <property type="nucleotide sequence ID" value="NZ_BSTK01000005.1"/>
</dbReference>
<dbReference type="Proteomes" id="UP001165074">
    <property type="component" value="Unassembled WGS sequence"/>
</dbReference>
<protein>
    <submittedName>
        <fullName evidence="1">Uncharacterized protein</fullName>
    </submittedName>
</protein>
<keyword evidence="2" id="KW-1185">Reference proteome</keyword>
<proteinExistence type="predicted"/>
<comment type="caution">
    <text evidence="1">The sequence shown here is derived from an EMBL/GenBank/DDBJ whole genome shotgun (WGS) entry which is preliminary data.</text>
</comment>
<evidence type="ECO:0000313" key="2">
    <source>
        <dbReference type="Proteomes" id="UP001165074"/>
    </source>
</evidence>